<dbReference type="EMBL" id="FORR01000001">
    <property type="protein sequence ID" value="SFI60259.1"/>
    <property type="molecule type" value="Genomic_DNA"/>
</dbReference>
<name>A0A1I3JJ14_9BACL</name>
<organism evidence="1 2">
    <name type="scientific">Thermoflavimicrobium dichotomicum</name>
    <dbReference type="NCBI Taxonomy" id="46223"/>
    <lineage>
        <taxon>Bacteria</taxon>
        <taxon>Bacillati</taxon>
        <taxon>Bacillota</taxon>
        <taxon>Bacilli</taxon>
        <taxon>Bacillales</taxon>
        <taxon>Thermoactinomycetaceae</taxon>
        <taxon>Thermoflavimicrobium</taxon>
    </lineage>
</organism>
<dbReference type="RefSeq" id="WP_093227034.1">
    <property type="nucleotide sequence ID" value="NZ_FORR01000001.1"/>
</dbReference>
<dbReference type="SUPFAM" id="SSF102588">
    <property type="entry name" value="LmbE-like"/>
    <property type="match status" value="1"/>
</dbReference>
<keyword evidence="2" id="KW-1185">Reference proteome</keyword>
<dbReference type="STRING" id="46223.SAMN05421852_10192"/>
<dbReference type="Gene3D" id="3.40.50.10320">
    <property type="entry name" value="LmbE-like"/>
    <property type="match status" value="1"/>
</dbReference>
<protein>
    <submittedName>
        <fullName evidence="1">N-acetylglucosaminyl deacetylase, LmbE family</fullName>
    </submittedName>
</protein>
<evidence type="ECO:0000313" key="1">
    <source>
        <dbReference type="EMBL" id="SFI60259.1"/>
    </source>
</evidence>
<dbReference type="InterPro" id="IPR024078">
    <property type="entry name" value="LmbE-like_dom_sf"/>
</dbReference>
<accession>A0A1I3JJ14</accession>
<dbReference type="Pfam" id="PF02585">
    <property type="entry name" value="PIG-L"/>
    <property type="match status" value="1"/>
</dbReference>
<reference evidence="1 2" key="1">
    <citation type="submission" date="2016-10" db="EMBL/GenBank/DDBJ databases">
        <authorList>
            <person name="de Groot N.N."/>
        </authorList>
    </citation>
    <scope>NUCLEOTIDE SEQUENCE [LARGE SCALE GENOMIC DNA]</scope>
    <source>
        <strain evidence="1 2">DSM 44778</strain>
    </source>
</reference>
<gene>
    <name evidence="1" type="ORF">SAMN05421852_10192</name>
</gene>
<sequence length="268" mass="31157">MKQKSIIIQLIVTAILFLTIGFYVTSGQDIAAAEPPQSRGDDGTKTVIYYAPHADDEVLTYGIPIINDIRDGKNVVLVLLSQGEVSKALHNINRRLKKKITREEFAKARVREFHRAASILGVKAENQYDYKLKNMDFDHKELQHIILFFEKKYPHAIHKGMSIYDYHKDHADVGRALLTLKLQGKIQHYVTYASIYTDRLNKNRIPSHRISGRIIHLRTYSDALILDRAIQVYKDWDPENGWYACGYLSVPRQFKLLQYRKYTKETNY</sequence>
<dbReference type="AlphaFoldDB" id="A0A1I3JJ14"/>
<dbReference type="Proteomes" id="UP000199545">
    <property type="component" value="Unassembled WGS sequence"/>
</dbReference>
<evidence type="ECO:0000313" key="2">
    <source>
        <dbReference type="Proteomes" id="UP000199545"/>
    </source>
</evidence>
<dbReference type="InterPro" id="IPR003737">
    <property type="entry name" value="GlcNAc_PI_deacetylase-related"/>
</dbReference>
<proteinExistence type="predicted"/>
<dbReference type="OrthoDB" id="1754135at2"/>